<evidence type="ECO:0000256" key="5">
    <source>
        <dbReference type="SAM" id="MobiDB-lite"/>
    </source>
</evidence>
<dbReference type="Pfam" id="PF00700">
    <property type="entry name" value="Flagellin_C"/>
    <property type="match status" value="1"/>
</dbReference>
<dbReference type="PANTHER" id="PTHR42792:SF2">
    <property type="entry name" value="FLAGELLIN"/>
    <property type="match status" value="1"/>
</dbReference>
<keyword evidence="3 4" id="KW-0975">Bacterial flagellum</keyword>
<reference evidence="9" key="1">
    <citation type="submission" date="2018-03" db="EMBL/GenBank/DDBJ databases">
        <authorList>
            <person name="Navarro De La Torre S."/>
        </authorList>
    </citation>
    <scope>NUCLEOTIDE SEQUENCE [LARGE SCALE GENOMIC DNA]</scope>
    <source>
        <strain evidence="9">EAod3</strain>
    </source>
</reference>
<dbReference type="PRINTS" id="PR00207">
    <property type="entry name" value="FLAGELLIN"/>
</dbReference>
<dbReference type="SUPFAM" id="SSF64518">
    <property type="entry name" value="Phase 1 flagellin"/>
    <property type="match status" value="1"/>
</dbReference>
<evidence type="ECO:0000256" key="2">
    <source>
        <dbReference type="ARBA" id="ARBA00022525"/>
    </source>
</evidence>
<comment type="similarity">
    <text evidence="1 4">Belongs to the bacterial flagellin family.</text>
</comment>
<feature type="region of interest" description="Disordered" evidence="5">
    <location>
        <begin position="275"/>
        <end position="301"/>
    </location>
</feature>
<dbReference type="GO" id="GO:0009288">
    <property type="term" value="C:bacterial-type flagellum"/>
    <property type="evidence" value="ECO:0007669"/>
    <property type="project" value="UniProtKB-SubCell"/>
</dbReference>
<evidence type="ECO:0000256" key="1">
    <source>
        <dbReference type="ARBA" id="ARBA00005709"/>
    </source>
</evidence>
<keyword evidence="2 4" id="KW-0964">Secreted</keyword>
<dbReference type="InterPro" id="IPR046358">
    <property type="entry name" value="Flagellin_C"/>
</dbReference>
<keyword evidence="8" id="KW-0966">Cell projection</keyword>
<feature type="compositionally biased region" description="Polar residues" evidence="5">
    <location>
        <begin position="289"/>
        <end position="298"/>
    </location>
</feature>
<name>A0A2R8CPL2_9GAMM</name>
<comment type="function">
    <text evidence="4">Flagellin is the subunit protein which polymerizes to form the filaments of bacterial flagella.</text>
</comment>
<dbReference type="GO" id="GO:0005198">
    <property type="term" value="F:structural molecule activity"/>
    <property type="evidence" value="ECO:0007669"/>
    <property type="project" value="UniProtKB-UniRule"/>
</dbReference>
<proteinExistence type="inferred from homology"/>
<dbReference type="PANTHER" id="PTHR42792">
    <property type="entry name" value="FLAGELLIN"/>
    <property type="match status" value="1"/>
</dbReference>
<feature type="domain" description="Flagellin C-terminal" evidence="7">
    <location>
        <begin position="404"/>
        <end position="486"/>
    </location>
</feature>
<gene>
    <name evidence="8" type="primary">fliC</name>
    <name evidence="8" type="ORF">KSP9073_02898</name>
</gene>
<organism evidence="8 9">
    <name type="scientific">Kushneria phyllosphaerae</name>
    <dbReference type="NCBI Taxonomy" id="2100822"/>
    <lineage>
        <taxon>Bacteria</taxon>
        <taxon>Pseudomonadati</taxon>
        <taxon>Pseudomonadota</taxon>
        <taxon>Gammaproteobacteria</taxon>
        <taxon>Oceanospirillales</taxon>
        <taxon>Halomonadaceae</taxon>
        <taxon>Kushneria</taxon>
    </lineage>
</organism>
<dbReference type="EMBL" id="ONZI01000004">
    <property type="protein sequence ID" value="SPJ34851.1"/>
    <property type="molecule type" value="Genomic_DNA"/>
</dbReference>
<evidence type="ECO:0000313" key="8">
    <source>
        <dbReference type="EMBL" id="SPJ34851.1"/>
    </source>
</evidence>
<dbReference type="Gene3D" id="1.20.1330.10">
    <property type="entry name" value="f41 fragment of flagellin, N-terminal domain"/>
    <property type="match status" value="2"/>
</dbReference>
<evidence type="ECO:0000313" key="9">
    <source>
        <dbReference type="Proteomes" id="UP000244934"/>
    </source>
</evidence>
<keyword evidence="9" id="KW-1185">Reference proteome</keyword>
<comment type="subcellular location">
    <subcellularLocation>
        <location evidence="4">Secreted</location>
    </subcellularLocation>
    <subcellularLocation>
        <location evidence="4">Bacterial flagellum</location>
    </subcellularLocation>
</comment>
<dbReference type="GO" id="GO:0005576">
    <property type="term" value="C:extracellular region"/>
    <property type="evidence" value="ECO:0007669"/>
    <property type="project" value="UniProtKB-SubCell"/>
</dbReference>
<evidence type="ECO:0000256" key="3">
    <source>
        <dbReference type="ARBA" id="ARBA00023143"/>
    </source>
</evidence>
<evidence type="ECO:0000259" key="6">
    <source>
        <dbReference type="Pfam" id="PF00669"/>
    </source>
</evidence>
<feature type="domain" description="Flagellin N-terminal" evidence="6">
    <location>
        <begin position="9"/>
        <end position="133"/>
    </location>
</feature>
<evidence type="ECO:0000259" key="7">
    <source>
        <dbReference type="Pfam" id="PF00700"/>
    </source>
</evidence>
<evidence type="ECO:0000256" key="4">
    <source>
        <dbReference type="RuleBase" id="RU362073"/>
    </source>
</evidence>
<dbReference type="Proteomes" id="UP000244934">
    <property type="component" value="Unassembled WGS sequence"/>
</dbReference>
<sequence>MFSISSSPSFSTATQLDKNQRSLNQAIERLSSGLRINTAKDDAAGMAIANRLQANLNADTQITRGVNNGVSLIQTADGGLENINDLLQRSRQLAVQASTGTLSDSDRAALQQEFTQLRTEIDRIATETTVFGKAPLAPATPQPLPVKLGDTLPASEVLEPQFRPYASGVKSVAYLPAGTQNFRLEMDSLAYDDDIQLFTTDGRHLIGTPLAGENPDHVWQHQNISSEADANLLLMNPSEGFKSGAQYDGSGLQDGTGQYNTNNLPVTADYNGMQIQWSGDGDRQYPDTAGQSGSSFNNGRIDDQKSQLEVLAVNNVTEDLLIFVVGEGNFNASATWDHMPLEYTPPPPPLGPVSTDTDIVVGADFDSAMQQVTIKATPSDSETLGLRNTSLDPIEQAQAALGDLDRAMDRVSEYRGSYGAQQNRLEGVAEAAADKRTITAGAMSRIMDADYAVEISNMSRAQITQQAGTAVLAQANQRLDSVLALLR</sequence>
<dbReference type="AlphaFoldDB" id="A0A2R8CPL2"/>
<keyword evidence="8" id="KW-0282">Flagellum</keyword>
<keyword evidence="8" id="KW-0969">Cilium</keyword>
<accession>A0A2R8CPL2</accession>
<dbReference type="OrthoDB" id="9796789at2"/>
<dbReference type="InterPro" id="IPR001492">
    <property type="entry name" value="Flagellin"/>
</dbReference>
<dbReference type="Pfam" id="PF00669">
    <property type="entry name" value="Flagellin_N"/>
    <property type="match status" value="1"/>
</dbReference>
<dbReference type="InterPro" id="IPR001029">
    <property type="entry name" value="Flagellin_N"/>
</dbReference>
<protein>
    <recommendedName>
        <fullName evidence="4">Flagellin</fullName>
    </recommendedName>
</protein>